<feature type="domain" description="Cadherin" evidence="6">
    <location>
        <begin position="1477"/>
        <end position="1571"/>
    </location>
</feature>
<dbReference type="PROSITE" id="PS50234">
    <property type="entry name" value="VWFA"/>
    <property type="match status" value="1"/>
</dbReference>
<dbReference type="Pfam" id="PF13519">
    <property type="entry name" value="VWA_2"/>
    <property type="match status" value="1"/>
</dbReference>
<reference evidence="7 8" key="1">
    <citation type="submission" date="2016-06" db="EMBL/GenBank/DDBJ databases">
        <title>Adaptive Radiation by Waves of Gene Transfer Leads to Fine-Scale Resource Partitioning in Marine Microbes.</title>
        <authorList>
            <person name="Hehemann J.-H."/>
            <person name="Arevalo P."/>
            <person name="Datta M.S."/>
            <person name="Yu X."/>
            <person name="Corzett C."/>
            <person name="Henschel A."/>
            <person name="Preheim S.P."/>
            <person name="Timberlake S."/>
            <person name="Alm E.J."/>
            <person name="Polz M.F."/>
        </authorList>
    </citation>
    <scope>NUCLEOTIDE SEQUENCE [LARGE SCALE GENOMIC DNA]</scope>
    <source>
        <strain evidence="7 8">FF50</strain>
    </source>
</reference>
<feature type="domain" description="Cadherin" evidence="6">
    <location>
        <begin position="669"/>
        <end position="763"/>
    </location>
</feature>
<feature type="domain" description="Cadherin" evidence="6">
    <location>
        <begin position="1376"/>
        <end position="1470"/>
    </location>
</feature>
<dbReference type="PANTHER" id="PTHR24026">
    <property type="entry name" value="FAT ATYPICAL CADHERIN-RELATED"/>
    <property type="match status" value="1"/>
</dbReference>
<dbReference type="InterPro" id="IPR011049">
    <property type="entry name" value="Serralysin-like_metalloprot_C"/>
</dbReference>
<keyword evidence="3" id="KW-0472">Membrane</keyword>
<feature type="region of interest" description="Disordered" evidence="4">
    <location>
        <begin position="80"/>
        <end position="113"/>
    </location>
</feature>
<evidence type="ECO:0000259" key="5">
    <source>
        <dbReference type="PROSITE" id="PS50234"/>
    </source>
</evidence>
<evidence type="ECO:0008006" key="9">
    <source>
        <dbReference type="Google" id="ProtNLM"/>
    </source>
</evidence>
<dbReference type="InterPro" id="IPR001343">
    <property type="entry name" value="Hemolysn_Ca-bd"/>
</dbReference>
<dbReference type="Pfam" id="PF17963">
    <property type="entry name" value="Big_9"/>
    <property type="match status" value="2"/>
</dbReference>
<feature type="domain" description="Cadherin" evidence="6">
    <location>
        <begin position="358"/>
        <end position="460"/>
    </location>
</feature>
<dbReference type="PROSITE" id="PS50268">
    <property type="entry name" value="CADHERIN_2"/>
    <property type="match status" value="16"/>
</dbReference>
<dbReference type="InterPro" id="IPR002126">
    <property type="entry name" value="Cadherin-like_dom"/>
</dbReference>
<dbReference type="Pfam" id="PF00353">
    <property type="entry name" value="HemolysinCabind"/>
    <property type="match status" value="2"/>
</dbReference>
<feature type="domain" description="Cadherin" evidence="6">
    <location>
        <begin position="1780"/>
        <end position="1874"/>
    </location>
</feature>
<feature type="domain" description="VWFA" evidence="5">
    <location>
        <begin position="2431"/>
        <end position="2582"/>
    </location>
</feature>
<feature type="domain" description="Cadherin" evidence="6">
    <location>
        <begin position="1174"/>
        <end position="1268"/>
    </location>
</feature>
<protein>
    <recommendedName>
        <fullName evidence="9">Tandem-95 repeat protein</fullName>
    </recommendedName>
</protein>
<feature type="domain" description="Cadherin" evidence="6">
    <location>
        <begin position="467"/>
        <end position="561"/>
    </location>
</feature>
<name>A0AAN1CTZ1_9VIBR</name>
<feature type="domain" description="Cadherin" evidence="6">
    <location>
        <begin position="770"/>
        <end position="864"/>
    </location>
</feature>
<gene>
    <name evidence="7" type="ORF">A6E01_18500</name>
</gene>
<feature type="domain" description="Cadherin" evidence="6">
    <location>
        <begin position="1275"/>
        <end position="1369"/>
    </location>
</feature>
<evidence type="ECO:0000256" key="4">
    <source>
        <dbReference type="SAM" id="MobiDB-lite"/>
    </source>
</evidence>
<feature type="domain" description="Cadherin" evidence="6">
    <location>
        <begin position="871"/>
        <end position="965"/>
    </location>
</feature>
<feature type="domain" description="Cadherin" evidence="6">
    <location>
        <begin position="972"/>
        <end position="1066"/>
    </location>
</feature>
<dbReference type="PROSITE" id="PS00330">
    <property type="entry name" value="HEMOLYSIN_CALCIUM"/>
    <property type="match status" value="2"/>
</dbReference>
<dbReference type="InterPro" id="IPR040853">
    <property type="entry name" value="RapA2_cadherin-like"/>
</dbReference>
<dbReference type="PANTHER" id="PTHR24026:SF126">
    <property type="entry name" value="PROTOCADHERIN FAT 4"/>
    <property type="match status" value="1"/>
</dbReference>
<dbReference type="Gene3D" id="2.60.40.60">
    <property type="entry name" value="Cadherins"/>
    <property type="match status" value="16"/>
</dbReference>
<keyword evidence="1" id="KW-0812">Transmembrane</keyword>
<keyword evidence="3" id="KW-1133">Transmembrane helix</keyword>
<dbReference type="CDD" id="cd00198">
    <property type="entry name" value="vWFA"/>
    <property type="match status" value="1"/>
</dbReference>
<dbReference type="GO" id="GO:0007156">
    <property type="term" value="P:homophilic cell adhesion via plasma membrane adhesion molecules"/>
    <property type="evidence" value="ECO:0007669"/>
    <property type="project" value="InterPro"/>
</dbReference>
<organism evidence="7 8">
    <name type="scientific">Vibrio breoganii</name>
    <dbReference type="NCBI Taxonomy" id="553239"/>
    <lineage>
        <taxon>Bacteria</taxon>
        <taxon>Pseudomonadati</taxon>
        <taxon>Pseudomonadota</taxon>
        <taxon>Gammaproteobacteria</taxon>
        <taxon>Vibrionales</taxon>
        <taxon>Vibrionaceae</taxon>
        <taxon>Vibrio</taxon>
    </lineage>
</organism>
<feature type="domain" description="Cadherin" evidence="6">
    <location>
        <begin position="1073"/>
        <end position="1167"/>
    </location>
</feature>
<dbReference type="InterPro" id="IPR015919">
    <property type="entry name" value="Cadherin-like_sf"/>
</dbReference>
<dbReference type="SUPFAM" id="SSF51120">
    <property type="entry name" value="beta-Roll"/>
    <property type="match status" value="1"/>
</dbReference>
<evidence type="ECO:0000313" key="7">
    <source>
        <dbReference type="EMBL" id="ANO35163.1"/>
    </source>
</evidence>
<evidence type="ECO:0000259" key="6">
    <source>
        <dbReference type="PROSITE" id="PS50268"/>
    </source>
</evidence>
<feature type="compositionally biased region" description="Low complexity" evidence="4">
    <location>
        <begin position="90"/>
        <end position="103"/>
    </location>
</feature>
<dbReference type="Pfam" id="PF17803">
    <property type="entry name" value="Cadherin_4"/>
    <property type="match status" value="1"/>
</dbReference>
<dbReference type="Proteomes" id="UP000092018">
    <property type="component" value="Chromosome 2"/>
</dbReference>
<feature type="domain" description="Cadherin" evidence="6">
    <location>
        <begin position="1873"/>
        <end position="1974"/>
    </location>
</feature>
<dbReference type="SUPFAM" id="SSF53300">
    <property type="entry name" value="vWA-like"/>
    <property type="match status" value="1"/>
</dbReference>
<dbReference type="RefSeq" id="WP_065210960.1">
    <property type="nucleotide sequence ID" value="NZ_CP016178.1"/>
</dbReference>
<evidence type="ECO:0000313" key="8">
    <source>
        <dbReference type="Proteomes" id="UP000092018"/>
    </source>
</evidence>
<dbReference type="EMBL" id="CP016178">
    <property type="protein sequence ID" value="ANO35163.1"/>
    <property type="molecule type" value="Genomic_DNA"/>
</dbReference>
<sequence>MDSISFAQEVILGDAWLVIDANGNLKLASEGYTPQNGEVVLSVGDNAVTVSEDLVSQLKISQAKDGALNNIDAENVINNVKQGDDPSQLEGSEPSSGDPSGSSLTATGAVDRDNAETIAQTTFDTEGFSSYLFTEEQESAITQFVSDANTILPPSSDSESDSQNDKIVIPTAVDDLLETLEDQNVTLDLLENDFINPDDIEIVDISVPADQGTVHQNPDGSYYFKPAKDFNGEAEIEYTIKDGSGNEDSATAVVVVVPVNDAPNAVDDVISIQEDTPVVIDVLENDSDIDGDEITLEDVTLADPSQGTVEIVDGKVEFTPAEDFNGEVKIIYVIKDEDGLESSAEVVVTVEPQNDAPEITVTAVDVTEESVSNTTVIATFVATDADGDDLTYSLLNNDNGYFVLDGTNVVLTDAGVAAINNDELDLESLDITVQADDGTYQSESTDTSDITRINDNAPEITVTAKDVEEESVSNTTVIATFVATDADGDDLTYSLLNNDDGYFVLDGTNVVLTDVGVAAINNDELDLESLDITVQADDGTYQSDHTDTSDITRVNDNAPEITVTAVDVTEESVSNTTVIATFMATDADGDDLTYTLLNNDNGYFVLDGTNVVLTDVGVAAINNDQLDLESLDITVQADDGTHQSDHTDTSDITRVNDNAPEITVTAKDVEEESVSNTTVIATFVATDADGDDLTYTLLNNDNGYFVLDGTNVVLTDAGVAAINNDELDLESLDITVQADDGTYQSDHTDTLDITRINDNVPEITVTAKDVEEESVSNSTVIATFVASDADGDELTYTLLNNDAGYFVLDGTNVVLTDAGVAAINNDQLDLESLDITVQADDGTYQSDHTDTSNIARVNDNAPEITVTAKDVTEESVSNTTVIATFVASDADGDDLTYTLLNNDAGYFVLDGTNVVLTDAGVAAINNDELDLESLDITVQADDGTYQSDHTDTSDITRVNDNAPEITVTAKDVEEESVSNTTVIATFVATDADGDDLTYTLLNNDNGYFVLDGTNVVLTDAGVAAINNDELDLESLDITVQADDGTHQSDHTDTSDITRVNDNAPEITVTAKDVEEESVSNTTVIATFVATDADGDDLTYTLLNNDNGYFVLDGTNVVLTDAGVAAINNDELDLESLDITVQADDGTYQSDSTDTSDITRVNDNAPEITVTAKDIEEESVSNTTVIATFVATDADGDELTYTLLNNDNGYFVLDGTNVVLTDVGVAAINNDELDLESLDITVQADDGTYQSDHTDTSNIARVNDNAPEITVTAKDIEEESVTNTTVIATFVASDADGDELTYSLLNNDNGYFVLDGTNVVLTDAGVAAINNDELDLESLDITVQADDGTYQSDSTDTADITRVNDNAPEITVTAKDVTEESVSNTTVIATFVATDADGDELTYTLLNNDAGYFVLDGTNVVLTDAGVAAINNDELDLESLDITVQADDGTYQSDHTDTSDITRVNDNAPEITVTAKDVEEESVLNTTVIATFEASDVDGDDLTYSLLNNDDGYFVLDGTNVVLTDAGVAAINNDKLDLKSLDITVQADDGTYQSDHTDTSDITRVNDNAPEITVTAKDVTEESVSNTTVIATFEASDADGDELIYTLLNNDEGYFVLDGTNVVLTDAGVAAINNDQLDLESLDITVQADDGTYQSDHTDTSDITRVNDNAPEITVTAVDVTEESVSNTTVIATFVATDADGDELTYTLLNNDEGYFVLDGTTVVLTDAGVAAINNDQLDLESLDITVQADDGTYQSDHTDTSDITRISDNAPEITVTAKDVTEESVSNTTVIATFVASDADGDELTYTLLNNDEGYFVLDGTNVVLTDKGVAAINNDELELESLDITVQADDGIYQSDSTDTSGITRIKDNAPEITVTAIDVTEDAVSENMVIASFTASDADGDTLTYALLNNSNNYFVLDGNNVRLTADGVVAINNDQLNLTELDITVQANDGKYITDHTDTSIVNRFDDSPTASDNSITGTEDTAIIFNWDQFNADDIDTADADLSVVIKTLPADGTLEVFVNGAWQEASVNDSISKADIDAGSLRFIPDANESGYDGFSDSGFGDQKPNYAQFDFAVSDGNSESSEASITIDITPEVDKPDLLVLQERTEASINFQDTVLPNGKSWSSDIDVSEVLGNNTLGTWYANDDNKVEIGRESTYRSGASDSNLVLEVEADNGDNSIYTDISVEEGRYYSFTFDAAARRWENGDSDLNVLWVRLDDQGNPVMDEAITLYEFSPMDNSWERNIQVTLPSDQEGDYRLILQSTDANSYGAIVDNLILESSDAKGVEGEFVDLWDLSAGLTDTDGSETLTLTLEGLPEGTIIKDTNGNEVVVDANGKVDITGLDIATLKANVTEAGDYDVVFTAIATETSTGETASSSATLPLIIESSEYKVQTASYGADNIEGTEANELIVGDVQDFQVVAGENYNIAFVLDTSGSMGGVIDEAKAQIIAAFNEIVDVAKEDNSGKVNVMLSEFATGAAQVVSIDLSETSAQDAKDEFAAKVGALNAESSTNYEAGFETAIEWFESLALAGNEATNQTFFITDGEPTRATSLKNASLTEFLIGYDQDSKEVDSLADILPDNFVLGQEVSWNGRVVIESSIENDQVNVVSPYTGETVGYLSLHSNGKKFVFQDNWSDNTEVVKQGQHYFAILAAISAVEAIGLGDGVDQATLLKFDSFGQVDANVDVDDLKDAILGKATSLDPGSDTINSGDGVDILFGDTVSFAGIEGQGVSAIQQYVAEQTGAFQTDVEAKDMFDYISANIEEFDQSLDSHKDDALDGGSGNDILFGQGGNDILTGGSGDDLLLGGTGDDTLIGGMGEDIMTGGLGADTFEWTPSDLRVFNETDTIIDFSIAEGDKLDLSELFTDISEPLELDALLTQLEGTITGDNTQSFITVEKGEESFTIELQGISATELTDNLATIVQLTDS</sequence>
<dbReference type="GO" id="GO:0005509">
    <property type="term" value="F:calcium ion binding"/>
    <property type="evidence" value="ECO:0007669"/>
    <property type="project" value="InterPro"/>
</dbReference>
<proteinExistence type="predicted"/>
<evidence type="ECO:0000256" key="2">
    <source>
        <dbReference type="ARBA" id="ARBA00022837"/>
    </source>
</evidence>
<evidence type="ECO:0000256" key="1">
    <source>
        <dbReference type="ARBA" id="ARBA00022692"/>
    </source>
</evidence>
<dbReference type="Gene3D" id="2.60.40.2810">
    <property type="match status" value="2"/>
</dbReference>
<evidence type="ECO:0000256" key="3">
    <source>
        <dbReference type="ARBA" id="ARBA00022989"/>
    </source>
</evidence>
<keyword evidence="2" id="KW-0106">Calcium</keyword>
<dbReference type="PRINTS" id="PR00313">
    <property type="entry name" value="CABNDNGRPT"/>
</dbReference>
<dbReference type="KEGG" id="vbr:A6E01_18500"/>
<dbReference type="GO" id="GO:0005886">
    <property type="term" value="C:plasma membrane"/>
    <property type="evidence" value="ECO:0007669"/>
    <property type="project" value="UniProtKB-SubCell"/>
</dbReference>
<accession>A0AAN1CTZ1</accession>
<dbReference type="InterPro" id="IPR036465">
    <property type="entry name" value="vWFA_dom_sf"/>
</dbReference>
<dbReference type="NCBIfam" id="NF012211">
    <property type="entry name" value="tand_rpt_95"/>
    <property type="match status" value="2"/>
</dbReference>
<feature type="domain" description="Cadherin" evidence="6">
    <location>
        <begin position="560"/>
        <end position="662"/>
    </location>
</feature>
<feature type="domain" description="Cadherin" evidence="6">
    <location>
        <begin position="1671"/>
        <end position="1773"/>
    </location>
</feature>
<dbReference type="SMART" id="SM00327">
    <property type="entry name" value="VWA"/>
    <property type="match status" value="1"/>
</dbReference>
<dbReference type="SUPFAM" id="SSF49313">
    <property type="entry name" value="Cadherin-like"/>
    <property type="match status" value="14"/>
</dbReference>
<dbReference type="InterPro" id="IPR002035">
    <property type="entry name" value="VWF_A"/>
</dbReference>
<feature type="domain" description="Cadherin" evidence="6">
    <location>
        <begin position="1578"/>
        <end position="1672"/>
    </location>
</feature>
<dbReference type="InterPro" id="IPR018511">
    <property type="entry name" value="Hemolysin-typ_Ca-bd_CS"/>
</dbReference>